<dbReference type="PANTHER" id="PTHR21569">
    <property type="entry name" value="RIBOSOMAL PROTEIN S9"/>
    <property type="match status" value="1"/>
</dbReference>
<evidence type="ECO:0000256" key="5">
    <source>
        <dbReference type="HAMAP-Rule" id="MF_00532"/>
    </source>
</evidence>
<reference evidence="7 8" key="1">
    <citation type="journal article" date="2016" name="Nat. Commun.">
        <title>Thousands of microbial genomes shed light on interconnected biogeochemical processes in an aquifer system.</title>
        <authorList>
            <person name="Anantharaman K."/>
            <person name="Brown C.T."/>
            <person name="Hug L.A."/>
            <person name="Sharon I."/>
            <person name="Castelle C.J."/>
            <person name="Probst A.J."/>
            <person name="Thomas B.C."/>
            <person name="Singh A."/>
            <person name="Wilkins M.J."/>
            <person name="Karaoz U."/>
            <person name="Brodie E.L."/>
            <person name="Williams K.H."/>
            <person name="Hubbard S.S."/>
            <person name="Banfield J.F."/>
        </authorList>
    </citation>
    <scope>NUCLEOTIDE SEQUENCE [LARGE SCALE GENOMIC DNA]</scope>
</reference>
<comment type="caution">
    <text evidence="7">The sequence shown here is derived from an EMBL/GenBank/DDBJ whole genome shotgun (WGS) entry which is preliminary data.</text>
</comment>
<evidence type="ECO:0000256" key="6">
    <source>
        <dbReference type="RuleBase" id="RU003815"/>
    </source>
</evidence>
<dbReference type="GO" id="GO:0005737">
    <property type="term" value="C:cytoplasm"/>
    <property type="evidence" value="ECO:0007669"/>
    <property type="project" value="UniProtKB-ARBA"/>
</dbReference>
<evidence type="ECO:0000256" key="4">
    <source>
        <dbReference type="ARBA" id="ARBA00035259"/>
    </source>
</evidence>
<dbReference type="InterPro" id="IPR000754">
    <property type="entry name" value="Ribosomal_uS9"/>
</dbReference>
<evidence type="ECO:0000313" key="7">
    <source>
        <dbReference type="EMBL" id="OGY59782.1"/>
    </source>
</evidence>
<dbReference type="FunFam" id="3.30.230.10:FF:000001">
    <property type="entry name" value="30S ribosomal protein S9"/>
    <property type="match status" value="1"/>
</dbReference>
<dbReference type="AlphaFoldDB" id="A0A1G1Z580"/>
<evidence type="ECO:0000256" key="2">
    <source>
        <dbReference type="ARBA" id="ARBA00022980"/>
    </source>
</evidence>
<dbReference type="InterPro" id="IPR020574">
    <property type="entry name" value="Ribosomal_uS9_CS"/>
</dbReference>
<evidence type="ECO:0000313" key="8">
    <source>
        <dbReference type="Proteomes" id="UP000178515"/>
    </source>
</evidence>
<dbReference type="Proteomes" id="UP000178515">
    <property type="component" value="Unassembled WGS sequence"/>
</dbReference>
<dbReference type="HAMAP" id="MF_00532_B">
    <property type="entry name" value="Ribosomal_uS9_B"/>
    <property type="match status" value="1"/>
</dbReference>
<proteinExistence type="inferred from homology"/>
<accession>A0A1G1Z580</accession>
<name>A0A1G1Z580_9BACT</name>
<gene>
    <name evidence="5" type="primary">rpsI</name>
    <name evidence="7" type="ORF">A3F24_00770</name>
</gene>
<keyword evidence="2 5" id="KW-0689">Ribosomal protein</keyword>
<comment type="similarity">
    <text evidence="1 5 6">Belongs to the universal ribosomal protein uS9 family.</text>
</comment>
<dbReference type="Gene3D" id="3.30.230.10">
    <property type="match status" value="1"/>
</dbReference>
<dbReference type="InterPro" id="IPR020568">
    <property type="entry name" value="Ribosomal_Su5_D2-typ_SF"/>
</dbReference>
<dbReference type="GO" id="GO:0015935">
    <property type="term" value="C:small ribosomal subunit"/>
    <property type="evidence" value="ECO:0007669"/>
    <property type="project" value="TreeGrafter"/>
</dbReference>
<dbReference type="InterPro" id="IPR014721">
    <property type="entry name" value="Ribsml_uS5_D2-typ_fold_subgr"/>
</dbReference>
<dbReference type="GO" id="GO:0003735">
    <property type="term" value="F:structural constituent of ribosome"/>
    <property type="evidence" value="ECO:0007669"/>
    <property type="project" value="InterPro"/>
</dbReference>
<dbReference type="PANTHER" id="PTHR21569:SF1">
    <property type="entry name" value="SMALL RIBOSOMAL SUBUNIT PROTEIN US9M"/>
    <property type="match status" value="1"/>
</dbReference>
<evidence type="ECO:0000256" key="1">
    <source>
        <dbReference type="ARBA" id="ARBA00005251"/>
    </source>
</evidence>
<dbReference type="InterPro" id="IPR023035">
    <property type="entry name" value="Ribosomal_uS9_bac/plastid"/>
</dbReference>
<evidence type="ECO:0000256" key="3">
    <source>
        <dbReference type="ARBA" id="ARBA00023274"/>
    </source>
</evidence>
<dbReference type="EMBL" id="MHIX01000009">
    <property type="protein sequence ID" value="OGY59782.1"/>
    <property type="molecule type" value="Genomic_DNA"/>
</dbReference>
<dbReference type="GO" id="GO:0006412">
    <property type="term" value="P:translation"/>
    <property type="evidence" value="ECO:0007669"/>
    <property type="project" value="UniProtKB-UniRule"/>
</dbReference>
<organism evidence="7 8">
    <name type="scientific">Candidatus Colwellbacteria bacterium RIFCSPHIGHO2_12_FULL_44_17</name>
    <dbReference type="NCBI Taxonomy" id="1797689"/>
    <lineage>
        <taxon>Bacteria</taxon>
        <taxon>Candidatus Colwelliibacteriota</taxon>
    </lineage>
</organism>
<keyword evidence="3 5" id="KW-0687">Ribonucleoprotein</keyword>
<dbReference type="SUPFAM" id="SSF54211">
    <property type="entry name" value="Ribosomal protein S5 domain 2-like"/>
    <property type="match status" value="1"/>
</dbReference>
<dbReference type="GO" id="GO:0003723">
    <property type="term" value="F:RNA binding"/>
    <property type="evidence" value="ECO:0007669"/>
    <property type="project" value="TreeGrafter"/>
</dbReference>
<dbReference type="Pfam" id="PF00380">
    <property type="entry name" value="Ribosomal_S9"/>
    <property type="match status" value="1"/>
</dbReference>
<dbReference type="NCBIfam" id="NF001099">
    <property type="entry name" value="PRK00132.1"/>
    <property type="match status" value="1"/>
</dbReference>
<dbReference type="STRING" id="1797689.A3F24_00770"/>
<protein>
    <recommendedName>
        <fullName evidence="4 5">Small ribosomal subunit protein uS9</fullName>
    </recommendedName>
</protein>
<sequence>MKETLPKKQDRYFEAVGRRKEAVARVRLFTGGKASFVVNGVDYKKYFPLLRYQAIAAAPLSKVTLTTQVAVEAKLMGGGVSAQAEALSLGISRALLKVSPETRTILKSLGFLTRDARAVERKKYGLKKARRAPQWSKR</sequence>
<dbReference type="PROSITE" id="PS00360">
    <property type="entry name" value="RIBOSOMAL_S9"/>
    <property type="match status" value="1"/>
</dbReference>